<reference evidence="12" key="1">
    <citation type="journal article" date="2023" name="IScience">
        <title>Live-bearing cockroach genome reveals convergent evolutionary mechanisms linked to viviparity in insects and beyond.</title>
        <authorList>
            <person name="Fouks B."/>
            <person name="Harrison M.C."/>
            <person name="Mikhailova A.A."/>
            <person name="Marchal E."/>
            <person name="English S."/>
            <person name="Carruthers M."/>
            <person name="Jennings E.C."/>
            <person name="Chiamaka E.L."/>
            <person name="Frigard R.A."/>
            <person name="Pippel M."/>
            <person name="Attardo G.M."/>
            <person name="Benoit J.B."/>
            <person name="Bornberg-Bauer E."/>
            <person name="Tobe S.S."/>
        </authorList>
    </citation>
    <scope>NUCLEOTIDE SEQUENCE</scope>
    <source>
        <strain evidence="12">Stay&amp;Tobe</strain>
    </source>
</reference>
<comment type="similarity">
    <text evidence="9">Belongs to the snail C2H2-type zinc-finger protein family.</text>
</comment>
<evidence type="ECO:0000256" key="5">
    <source>
        <dbReference type="ARBA" id="ARBA00022771"/>
    </source>
</evidence>
<dbReference type="FunFam" id="3.30.160.60:FF:001235">
    <property type="entry name" value="Si:ch211-119o8.6"/>
    <property type="match status" value="1"/>
</dbReference>
<dbReference type="InterPro" id="IPR050527">
    <property type="entry name" value="Snail/Krueppel_Znf"/>
</dbReference>
<keyword evidence="13" id="KW-1185">Reference proteome</keyword>
<gene>
    <name evidence="12" type="ORF">L9F63_002608</name>
</gene>
<feature type="domain" description="C2H2-type" evidence="11">
    <location>
        <begin position="212"/>
        <end position="239"/>
    </location>
</feature>
<comment type="similarity">
    <text evidence="2">Belongs to the krueppel C2H2-type zinc-finger protein family.</text>
</comment>
<dbReference type="AlphaFoldDB" id="A0AAD7ZTI7"/>
<dbReference type="GO" id="GO:0048598">
    <property type="term" value="P:embryonic morphogenesis"/>
    <property type="evidence" value="ECO:0007669"/>
    <property type="project" value="UniProtKB-ARBA"/>
</dbReference>
<keyword evidence="6" id="KW-0862">Zinc</keyword>
<protein>
    <recommendedName>
        <fullName evidence="11">C2H2-type domain-containing protein</fullName>
    </recommendedName>
</protein>
<evidence type="ECO:0000256" key="7">
    <source>
        <dbReference type="ARBA" id="ARBA00023125"/>
    </source>
</evidence>
<comment type="subcellular location">
    <subcellularLocation>
        <location evidence="1">Nucleus</location>
    </subcellularLocation>
</comment>
<dbReference type="FunFam" id="3.30.160.60:FF:000086">
    <property type="entry name" value="transcription factor E4F1 isoform X1"/>
    <property type="match status" value="1"/>
</dbReference>
<dbReference type="PROSITE" id="PS50157">
    <property type="entry name" value="ZINC_FINGER_C2H2_2"/>
    <property type="match status" value="5"/>
</dbReference>
<feature type="domain" description="C2H2-type" evidence="11">
    <location>
        <begin position="184"/>
        <end position="211"/>
    </location>
</feature>
<dbReference type="GO" id="GO:0008270">
    <property type="term" value="F:zinc ion binding"/>
    <property type="evidence" value="ECO:0007669"/>
    <property type="project" value="UniProtKB-KW"/>
</dbReference>
<dbReference type="FunFam" id="3.30.160.60:FF:000624">
    <property type="entry name" value="zinc finger protein 697"/>
    <property type="match status" value="1"/>
</dbReference>
<dbReference type="Proteomes" id="UP001233999">
    <property type="component" value="Unassembled WGS sequence"/>
</dbReference>
<dbReference type="SUPFAM" id="SSF57667">
    <property type="entry name" value="beta-beta-alpha zinc fingers"/>
    <property type="match status" value="3"/>
</dbReference>
<keyword evidence="4" id="KW-0677">Repeat</keyword>
<keyword evidence="5 10" id="KW-0863">Zinc-finger</keyword>
<dbReference type="PROSITE" id="PS00028">
    <property type="entry name" value="ZINC_FINGER_C2H2_1"/>
    <property type="match status" value="3"/>
</dbReference>
<dbReference type="Gene3D" id="3.30.160.60">
    <property type="entry name" value="Classic Zinc Finger"/>
    <property type="match status" value="5"/>
</dbReference>
<dbReference type="FunFam" id="3.30.160.60:FF:000100">
    <property type="entry name" value="Zinc finger 45-like"/>
    <property type="match status" value="1"/>
</dbReference>
<dbReference type="InterPro" id="IPR036236">
    <property type="entry name" value="Znf_C2H2_sf"/>
</dbReference>
<reference evidence="12" key="2">
    <citation type="submission" date="2023-05" db="EMBL/GenBank/DDBJ databases">
        <authorList>
            <person name="Fouks B."/>
        </authorList>
    </citation>
    <scope>NUCLEOTIDE SEQUENCE</scope>
    <source>
        <strain evidence="12">Stay&amp;Tobe</strain>
        <tissue evidence="12">Testes</tissue>
    </source>
</reference>
<evidence type="ECO:0000256" key="10">
    <source>
        <dbReference type="PROSITE-ProRule" id="PRU00042"/>
    </source>
</evidence>
<dbReference type="PANTHER" id="PTHR24388:SF54">
    <property type="entry name" value="PROTEIN ESCARGOT"/>
    <property type="match status" value="1"/>
</dbReference>
<dbReference type="Pfam" id="PF00096">
    <property type="entry name" value="zf-C2H2"/>
    <property type="match status" value="4"/>
</dbReference>
<organism evidence="12 13">
    <name type="scientific">Diploptera punctata</name>
    <name type="common">Pacific beetle cockroach</name>
    <dbReference type="NCBI Taxonomy" id="6984"/>
    <lineage>
        <taxon>Eukaryota</taxon>
        <taxon>Metazoa</taxon>
        <taxon>Ecdysozoa</taxon>
        <taxon>Arthropoda</taxon>
        <taxon>Hexapoda</taxon>
        <taxon>Insecta</taxon>
        <taxon>Pterygota</taxon>
        <taxon>Neoptera</taxon>
        <taxon>Polyneoptera</taxon>
        <taxon>Dictyoptera</taxon>
        <taxon>Blattodea</taxon>
        <taxon>Blaberoidea</taxon>
        <taxon>Blaberidae</taxon>
        <taxon>Diplopterinae</taxon>
        <taxon>Diploptera</taxon>
    </lineage>
</organism>
<evidence type="ECO:0000256" key="9">
    <source>
        <dbReference type="ARBA" id="ARBA00037948"/>
    </source>
</evidence>
<sequence length="264" mass="30632">NLIIMNCQIAVKHEDPLSDTEIGPQDVKVEIMSDGDEQTHYVDVKCDTYPTSEEIKLEGTSDPVKKEIEDMVIEPEILIGENLEDESEEKIMQECTALIIVHKRKIRTCHRSTLNNHLLVHSKEKPFKCLTCDKSFSRRSTTLKHIYLYINNEKPFKCSICNKSFVRKSILNNHLLVHSKDKPFQCTTCSKSFSRKAHLNTHALLHSDDKPFKCTICNKSFVQKFYFNTHLLTHSDEKPFKCTVCNKSFVQKCHFKKHVCSQRN</sequence>
<name>A0AAD7ZTI7_DIPPU</name>
<accession>A0AAD7ZTI7</accession>
<evidence type="ECO:0000313" key="13">
    <source>
        <dbReference type="Proteomes" id="UP001233999"/>
    </source>
</evidence>
<dbReference type="SMART" id="SM00355">
    <property type="entry name" value="ZnF_C2H2"/>
    <property type="match status" value="5"/>
</dbReference>
<evidence type="ECO:0000256" key="3">
    <source>
        <dbReference type="ARBA" id="ARBA00022723"/>
    </source>
</evidence>
<evidence type="ECO:0000256" key="6">
    <source>
        <dbReference type="ARBA" id="ARBA00022833"/>
    </source>
</evidence>
<evidence type="ECO:0000313" key="12">
    <source>
        <dbReference type="EMBL" id="KAJ9585578.1"/>
    </source>
</evidence>
<dbReference type="InterPro" id="IPR013087">
    <property type="entry name" value="Znf_C2H2_type"/>
</dbReference>
<dbReference type="EMBL" id="JASPKZ010007259">
    <property type="protein sequence ID" value="KAJ9585578.1"/>
    <property type="molecule type" value="Genomic_DNA"/>
</dbReference>
<evidence type="ECO:0000256" key="2">
    <source>
        <dbReference type="ARBA" id="ARBA00006991"/>
    </source>
</evidence>
<feature type="domain" description="C2H2-type" evidence="11">
    <location>
        <begin position="127"/>
        <end position="155"/>
    </location>
</feature>
<comment type="caution">
    <text evidence="12">The sequence shown here is derived from an EMBL/GenBank/DDBJ whole genome shotgun (WGS) entry which is preliminary data.</text>
</comment>
<dbReference type="PANTHER" id="PTHR24388">
    <property type="entry name" value="ZINC FINGER PROTEIN"/>
    <property type="match status" value="1"/>
</dbReference>
<dbReference type="GO" id="GO:0000981">
    <property type="term" value="F:DNA-binding transcription factor activity, RNA polymerase II-specific"/>
    <property type="evidence" value="ECO:0007669"/>
    <property type="project" value="TreeGrafter"/>
</dbReference>
<proteinExistence type="inferred from homology"/>
<dbReference type="FunFam" id="3.30.160.60:FF:001049">
    <property type="entry name" value="zinc finger protein 319"/>
    <property type="match status" value="1"/>
</dbReference>
<feature type="non-terminal residue" evidence="12">
    <location>
        <position position="1"/>
    </location>
</feature>
<evidence type="ECO:0000256" key="1">
    <source>
        <dbReference type="ARBA" id="ARBA00004123"/>
    </source>
</evidence>
<evidence type="ECO:0000259" key="11">
    <source>
        <dbReference type="PROSITE" id="PS50157"/>
    </source>
</evidence>
<feature type="domain" description="C2H2-type" evidence="11">
    <location>
        <begin position="156"/>
        <end position="183"/>
    </location>
</feature>
<keyword evidence="8" id="KW-0539">Nucleus</keyword>
<evidence type="ECO:0000256" key="4">
    <source>
        <dbReference type="ARBA" id="ARBA00022737"/>
    </source>
</evidence>
<feature type="domain" description="C2H2-type" evidence="11">
    <location>
        <begin position="240"/>
        <end position="264"/>
    </location>
</feature>
<dbReference type="GO" id="GO:0000978">
    <property type="term" value="F:RNA polymerase II cis-regulatory region sequence-specific DNA binding"/>
    <property type="evidence" value="ECO:0007669"/>
    <property type="project" value="TreeGrafter"/>
</dbReference>
<dbReference type="GO" id="GO:0005634">
    <property type="term" value="C:nucleus"/>
    <property type="evidence" value="ECO:0007669"/>
    <property type="project" value="UniProtKB-SubCell"/>
</dbReference>
<keyword evidence="3" id="KW-0479">Metal-binding</keyword>
<keyword evidence="7" id="KW-0238">DNA-binding</keyword>
<evidence type="ECO:0000256" key="8">
    <source>
        <dbReference type="ARBA" id="ARBA00023242"/>
    </source>
</evidence>